<dbReference type="GO" id="GO:0043161">
    <property type="term" value="P:proteasome-mediated ubiquitin-dependent protein catabolic process"/>
    <property type="evidence" value="ECO:0007669"/>
    <property type="project" value="UniProtKB-ARBA"/>
</dbReference>
<dbReference type="InterPro" id="IPR029055">
    <property type="entry name" value="Ntn_hydrolases_N"/>
</dbReference>
<evidence type="ECO:0000256" key="4">
    <source>
        <dbReference type="PIRNR" id="PIRNR001213"/>
    </source>
</evidence>
<keyword evidence="1 4" id="KW-0963">Cytoplasm</keyword>
<comment type="function">
    <text evidence="4">Non-catalytic component of the proteasome.</text>
</comment>
<comment type="similarity">
    <text evidence="4">Belongs to the peptidase T1B family.</text>
</comment>
<sequence length="260" mass="29276">MEQRPVNWGRPRDDIYGAYDHNIHNAAKMPTVHTQQPIVTGTSVIAVKFDKGVMMAADNLASYGSLARFTDQERLIPVGKDTVVGVSGDISDLQYVERLLEQLEIEENYDNDGHELKSSNIFEYLSRVFYQRRSKMDPLWNAVIVAGVEDGKPFLSYVDLLGVTYSSPTLATGFGAYLAVPLLRQVVDKEGDEDNLTEEDARKLIDKCMKVLFYRDARSIDKYSVATITSEGAKLEKNVKCVEMNWRFAEDIKGYGRTVA</sequence>
<dbReference type="Gene3D" id="3.60.20.10">
    <property type="entry name" value="Glutamine Phosphoribosylpyrophosphate, subunit 1, domain 1"/>
    <property type="match status" value="1"/>
</dbReference>
<dbReference type="STRING" id="857566.A0A1E3PEL6"/>
<dbReference type="PIRSF" id="PIRSF001213">
    <property type="entry name" value="Psome_endopept_beta"/>
    <property type="match status" value="1"/>
</dbReference>
<organism evidence="5 6">
    <name type="scientific">Nadsonia fulvescens var. elongata DSM 6958</name>
    <dbReference type="NCBI Taxonomy" id="857566"/>
    <lineage>
        <taxon>Eukaryota</taxon>
        <taxon>Fungi</taxon>
        <taxon>Dikarya</taxon>
        <taxon>Ascomycota</taxon>
        <taxon>Saccharomycotina</taxon>
        <taxon>Dipodascomycetes</taxon>
        <taxon>Dipodascales</taxon>
        <taxon>Dipodascales incertae sedis</taxon>
        <taxon>Nadsonia</taxon>
    </lineage>
</organism>
<dbReference type="GO" id="GO:0010499">
    <property type="term" value="P:proteasomal ubiquitin-independent protein catabolic process"/>
    <property type="evidence" value="ECO:0007669"/>
    <property type="project" value="UniProtKB-ARBA"/>
</dbReference>
<dbReference type="EMBL" id="KV454415">
    <property type="protein sequence ID" value="ODQ63327.1"/>
    <property type="molecule type" value="Genomic_DNA"/>
</dbReference>
<dbReference type="InterPro" id="IPR016295">
    <property type="entry name" value="Proteasome_beta4"/>
</dbReference>
<evidence type="ECO:0000256" key="1">
    <source>
        <dbReference type="ARBA" id="ARBA00022490"/>
    </source>
</evidence>
<name>A0A1E3PEL6_9ASCO</name>
<dbReference type="InterPro" id="IPR001353">
    <property type="entry name" value="Proteasome_sua/b"/>
</dbReference>
<evidence type="ECO:0000256" key="2">
    <source>
        <dbReference type="ARBA" id="ARBA00022942"/>
    </source>
</evidence>
<dbReference type="OrthoDB" id="10248542at2759"/>
<evidence type="ECO:0000313" key="6">
    <source>
        <dbReference type="Proteomes" id="UP000095009"/>
    </source>
</evidence>
<dbReference type="SUPFAM" id="SSF56235">
    <property type="entry name" value="N-terminal nucleophile aminohydrolases (Ntn hydrolases)"/>
    <property type="match status" value="1"/>
</dbReference>
<keyword evidence="3 4" id="KW-0539">Nucleus</keyword>
<dbReference type="GO" id="GO:0019774">
    <property type="term" value="C:proteasome core complex, beta-subunit complex"/>
    <property type="evidence" value="ECO:0007669"/>
    <property type="project" value="UniProtKB-UniRule"/>
</dbReference>
<keyword evidence="6" id="KW-1185">Reference proteome</keyword>
<dbReference type="PROSITE" id="PS51476">
    <property type="entry name" value="PROTEASOME_BETA_2"/>
    <property type="match status" value="1"/>
</dbReference>
<accession>A0A1E3PEL6</accession>
<evidence type="ECO:0000256" key="3">
    <source>
        <dbReference type="ARBA" id="ARBA00023242"/>
    </source>
</evidence>
<dbReference type="PANTHER" id="PTHR32194:SF6">
    <property type="entry name" value="PROTEASOME SUBUNIT BETA"/>
    <property type="match status" value="1"/>
</dbReference>
<dbReference type="CDD" id="cd03760">
    <property type="entry name" value="proteasome_beta_type_4"/>
    <property type="match status" value="1"/>
</dbReference>
<dbReference type="AlphaFoldDB" id="A0A1E3PEL6"/>
<evidence type="ECO:0000313" key="5">
    <source>
        <dbReference type="EMBL" id="ODQ63327.1"/>
    </source>
</evidence>
<dbReference type="Pfam" id="PF00227">
    <property type="entry name" value="Proteasome"/>
    <property type="match status" value="1"/>
</dbReference>
<dbReference type="InterPro" id="IPR023333">
    <property type="entry name" value="Proteasome_suB-type"/>
</dbReference>
<gene>
    <name evidence="5" type="ORF">NADFUDRAFT_84475</name>
</gene>
<proteinExistence type="inferred from homology"/>
<dbReference type="PANTHER" id="PTHR32194">
    <property type="entry name" value="METALLOPROTEASE TLDD"/>
    <property type="match status" value="1"/>
</dbReference>
<reference evidence="5 6" key="1">
    <citation type="journal article" date="2016" name="Proc. Natl. Acad. Sci. U.S.A.">
        <title>Comparative genomics of biotechnologically important yeasts.</title>
        <authorList>
            <person name="Riley R."/>
            <person name="Haridas S."/>
            <person name="Wolfe K.H."/>
            <person name="Lopes M.R."/>
            <person name="Hittinger C.T."/>
            <person name="Goeker M."/>
            <person name="Salamov A.A."/>
            <person name="Wisecaver J.H."/>
            <person name="Long T.M."/>
            <person name="Calvey C.H."/>
            <person name="Aerts A.L."/>
            <person name="Barry K.W."/>
            <person name="Choi C."/>
            <person name="Clum A."/>
            <person name="Coughlan A.Y."/>
            <person name="Deshpande S."/>
            <person name="Douglass A.P."/>
            <person name="Hanson S.J."/>
            <person name="Klenk H.-P."/>
            <person name="LaButti K.M."/>
            <person name="Lapidus A."/>
            <person name="Lindquist E.A."/>
            <person name="Lipzen A.M."/>
            <person name="Meier-Kolthoff J.P."/>
            <person name="Ohm R.A."/>
            <person name="Otillar R.P."/>
            <person name="Pangilinan J.L."/>
            <person name="Peng Y."/>
            <person name="Rokas A."/>
            <person name="Rosa C.A."/>
            <person name="Scheuner C."/>
            <person name="Sibirny A.A."/>
            <person name="Slot J.C."/>
            <person name="Stielow J.B."/>
            <person name="Sun H."/>
            <person name="Kurtzman C.P."/>
            <person name="Blackwell M."/>
            <person name="Grigoriev I.V."/>
            <person name="Jeffries T.W."/>
        </authorList>
    </citation>
    <scope>NUCLEOTIDE SEQUENCE [LARGE SCALE GENOMIC DNA]</scope>
    <source>
        <strain evidence="5 6">DSM 6958</strain>
    </source>
</reference>
<dbReference type="GO" id="GO:0005634">
    <property type="term" value="C:nucleus"/>
    <property type="evidence" value="ECO:0007669"/>
    <property type="project" value="UniProtKB-SubCell"/>
</dbReference>
<keyword evidence="2 4" id="KW-0647">Proteasome</keyword>
<dbReference type="GO" id="GO:0005737">
    <property type="term" value="C:cytoplasm"/>
    <property type="evidence" value="ECO:0007669"/>
    <property type="project" value="UniProtKB-SubCell"/>
</dbReference>
<dbReference type="InterPro" id="IPR016050">
    <property type="entry name" value="Proteasome_bsu_CS"/>
</dbReference>
<dbReference type="FunFam" id="3.60.20.10:FF:000014">
    <property type="entry name" value="Proteasome subunit beta type-7"/>
    <property type="match status" value="1"/>
</dbReference>
<dbReference type="PROSITE" id="PS00854">
    <property type="entry name" value="PROTEASOME_BETA_1"/>
    <property type="match status" value="1"/>
</dbReference>
<dbReference type="Proteomes" id="UP000095009">
    <property type="component" value="Unassembled WGS sequence"/>
</dbReference>
<comment type="subcellular location">
    <subcellularLocation>
        <location evidence="4">Cytoplasm</location>
    </subcellularLocation>
    <subcellularLocation>
        <location evidence="4">Nucleus</location>
    </subcellularLocation>
</comment>
<protein>
    <recommendedName>
        <fullName evidence="4">Proteasome subunit beta</fullName>
    </recommendedName>
</protein>